<feature type="domain" description="TauD/TfdA-like" evidence="6">
    <location>
        <begin position="11"/>
        <end position="274"/>
    </location>
</feature>
<sequence>MMAILDKLNVVPMSGTIGAEVQGLDLLHDQTPELIAALREIWLEYGVIALRNQPLDPAQFQAFAEQFGEPVEYPFVKGIENYPKIIQVLKLPHERHNFGGVWHTDTAYLQAPPMATMLIAREIPPKGGDTLFASGYAAYEALSPGMQRTLEGLIAVNSSAKAEVTKTREDRIADSATDKAREVLTGEHPVIRIHPETGRKSLYVNTAHTTHFLGWTEAESQPLLDFLFEHQTRPEFTCRFSWQVNSIVLWDNRCVLHNPINDYHGYKRLLHRITLKGDVPHNGSH</sequence>
<dbReference type="Pfam" id="PF02668">
    <property type="entry name" value="TauD"/>
    <property type="match status" value="1"/>
</dbReference>
<accession>A0ABY4APM5</accession>
<keyword evidence="5" id="KW-0408">Iron</keyword>
<keyword evidence="4" id="KW-0560">Oxidoreductase</keyword>
<proteinExistence type="inferred from homology"/>
<dbReference type="Gene3D" id="3.60.130.10">
    <property type="entry name" value="Clavaminate synthase-like"/>
    <property type="match status" value="1"/>
</dbReference>
<dbReference type="RefSeq" id="WP_243478409.1">
    <property type="nucleotide sequence ID" value="NZ_CP063982.1"/>
</dbReference>
<evidence type="ECO:0000313" key="7">
    <source>
        <dbReference type="EMBL" id="UOD50014.1"/>
    </source>
</evidence>
<protein>
    <submittedName>
        <fullName evidence="7">TauD/TfdA family dioxygenase</fullName>
    </submittedName>
</protein>
<gene>
    <name evidence="7" type="ORF">DHf2319_11320</name>
</gene>
<evidence type="ECO:0000259" key="6">
    <source>
        <dbReference type="Pfam" id="PF02668"/>
    </source>
</evidence>
<evidence type="ECO:0000256" key="4">
    <source>
        <dbReference type="ARBA" id="ARBA00023002"/>
    </source>
</evidence>
<dbReference type="InterPro" id="IPR003819">
    <property type="entry name" value="TauD/TfdA-like"/>
</dbReference>
<dbReference type="PANTHER" id="PTHR30468">
    <property type="entry name" value="ALPHA-KETOGLUTARATE-DEPENDENT SULFONATE DIOXYGENASE"/>
    <property type="match status" value="1"/>
</dbReference>
<keyword evidence="2" id="KW-0479">Metal-binding</keyword>
<name>A0ABY4APM5_9BURK</name>
<evidence type="ECO:0000256" key="1">
    <source>
        <dbReference type="ARBA" id="ARBA00005896"/>
    </source>
</evidence>
<evidence type="ECO:0000256" key="3">
    <source>
        <dbReference type="ARBA" id="ARBA00022964"/>
    </source>
</evidence>
<dbReference type="GO" id="GO:0051213">
    <property type="term" value="F:dioxygenase activity"/>
    <property type="evidence" value="ECO:0007669"/>
    <property type="project" value="UniProtKB-KW"/>
</dbReference>
<evidence type="ECO:0000256" key="2">
    <source>
        <dbReference type="ARBA" id="ARBA00022723"/>
    </source>
</evidence>
<dbReference type="Proteomes" id="UP000831607">
    <property type="component" value="Chromosome"/>
</dbReference>
<reference evidence="7 8" key="1">
    <citation type="submission" date="2020-11" db="EMBL/GenBank/DDBJ databases">
        <title>Algicoccus daihaiensis sp.nov., isolated from Daihai Lake in Inner Mongolia.</title>
        <authorList>
            <person name="Kai J."/>
        </authorList>
    </citation>
    <scope>NUCLEOTIDE SEQUENCE [LARGE SCALE GENOMIC DNA]</scope>
    <source>
        <strain evidence="8">f23</strain>
    </source>
</reference>
<keyword evidence="8" id="KW-1185">Reference proteome</keyword>
<evidence type="ECO:0000256" key="5">
    <source>
        <dbReference type="ARBA" id="ARBA00023004"/>
    </source>
</evidence>
<dbReference type="EMBL" id="CP063982">
    <property type="protein sequence ID" value="UOD50014.1"/>
    <property type="molecule type" value="Genomic_DNA"/>
</dbReference>
<dbReference type="PANTHER" id="PTHR30468:SF1">
    <property type="entry name" value="ALPHA-KETOGLUTARATE-DEPENDENT SULFONATE DIOXYGENASE"/>
    <property type="match status" value="1"/>
</dbReference>
<organism evidence="7 8">
    <name type="scientific">Orrella daihaiensis</name>
    <dbReference type="NCBI Taxonomy" id="2782176"/>
    <lineage>
        <taxon>Bacteria</taxon>
        <taxon>Pseudomonadati</taxon>
        <taxon>Pseudomonadota</taxon>
        <taxon>Betaproteobacteria</taxon>
        <taxon>Burkholderiales</taxon>
        <taxon>Alcaligenaceae</taxon>
        <taxon>Orrella</taxon>
    </lineage>
</organism>
<dbReference type="SUPFAM" id="SSF51197">
    <property type="entry name" value="Clavaminate synthase-like"/>
    <property type="match status" value="1"/>
</dbReference>
<dbReference type="InterPro" id="IPR051323">
    <property type="entry name" value="AtsK-like"/>
</dbReference>
<evidence type="ECO:0000313" key="8">
    <source>
        <dbReference type="Proteomes" id="UP000831607"/>
    </source>
</evidence>
<comment type="similarity">
    <text evidence="1">Belongs to the TfdA dioxygenase family.</text>
</comment>
<dbReference type="InterPro" id="IPR042098">
    <property type="entry name" value="TauD-like_sf"/>
</dbReference>
<keyword evidence="3 7" id="KW-0223">Dioxygenase</keyword>